<evidence type="ECO:0000313" key="2">
    <source>
        <dbReference type="Proteomes" id="UP000051790"/>
    </source>
</evidence>
<protein>
    <submittedName>
        <fullName evidence="1">Uncharacterized protein</fullName>
    </submittedName>
</protein>
<reference evidence="1 2" key="1">
    <citation type="journal article" date="2015" name="Genome Announc.">
        <title>Expanding the biotechnology potential of lactobacilli through comparative genomics of 213 strains and associated genera.</title>
        <authorList>
            <person name="Sun Z."/>
            <person name="Harris H.M."/>
            <person name="McCann A."/>
            <person name="Guo C."/>
            <person name="Argimon S."/>
            <person name="Zhang W."/>
            <person name="Yang X."/>
            <person name="Jeffery I.B."/>
            <person name="Cooney J.C."/>
            <person name="Kagawa T.F."/>
            <person name="Liu W."/>
            <person name="Song Y."/>
            <person name="Salvetti E."/>
            <person name="Wrobel A."/>
            <person name="Rasinkangas P."/>
            <person name="Parkhill J."/>
            <person name="Rea M.C."/>
            <person name="O'Sullivan O."/>
            <person name="Ritari J."/>
            <person name="Douillard F.P."/>
            <person name="Paul Ross R."/>
            <person name="Yang R."/>
            <person name="Briner A.E."/>
            <person name="Felis G.E."/>
            <person name="de Vos W.M."/>
            <person name="Barrangou R."/>
            <person name="Klaenhammer T.R."/>
            <person name="Caufield P.W."/>
            <person name="Cui Y."/>
            <person name="Zhang H."/>
            <person name="O'Toole P.W."/>
        </authorList>
    </citation>
    <scope>NUCLEOTIDE SEQUENCE [LARGE SCALE GENOMIC DNA]</scope>
    <source>
        <strain evidence="1 2">DSM 13343</strain>
    </source>
</reference>
<name>A0A0R1QC00_9LACO</name>
<dbReference type="AlphaFoldDB" id="A0A0R1QC00"/>
<accession>A0A0R1QC00</accession>
<evidence type="ECO:0000313" key="1">
    <source>
        <dbReference type="EMBL" id="KRL39850.1"/>
    </source>
</evidence>
<comment type="caution">
    <text evidence="1">The sequence shown here is derived from an EMBL/GenBank/DDBJ whole genome shotgun (WGS) entry which is preliminary data.</text>
</comment>
<organism evidence="1 2">
    <name type="scientific">Lacticaseibacillus manihotivorans DSM 13343 = JCM 12514</name>
    <dbReference type="NCBI Taxonomy" id="1423769"/>
    <lineage>
        <taxon>Bacteria</taxon>
        <taxon>Bacillati</taxon>
        <taxon>Bacillota</taxon>
        <taxon>Bacilli</taxon>
        <taxon>Lactobacillales</taxon>
        <taxon>Lactobacillaceae</taxon>
        <taxon>Lacticaseibacillus</taxon>
    </lineage>
</organism>
<keyword evidence="2" id="KW-1185">Reference proteome</keyword>
<gene>
    <name evidence="1" type="ORF">FD01_GL002423</name>
</gene>
<dbReference type="EMBL" id="AZEU01000282">
    <property type="protein sequence ID" value="KRL39850.1"/>
    <property type="molecule type" value="Genomic_DNA"/>
</dbReference>
<dbReference type="Proteomes" id="UP000051790">
    <property type="component" value="Unassembled WGS sequence"/>
</dbReference>
<dbReference type="PATRIC" id="fig|1423769.4.peg.2611"/>
<sequence length="206" mass="23090">MRVVLDERSDFIPASFNRAAQSLQAYLAPYYAVVPNIIMTQKNSKLSLGIQSSDFIANGAVKFTPEQMQIYGVQTLQLSAAEQMALTRQLLGMRDDPRAVNNIVRQLKRLYTLVEKVTQLSILPLPLALATKRQIEPIILALPKKAKQIVASLPLETWYDLLAVLAIILSHVELLDAQVNMSKQSLKIIDRLEVSCQWLFEVLATS</sequence>
<proteinExistence type="predicted"/>